<evidence type="ECO:0000313" key="3">
    <source>
        <dbReference type="Proteomes" id="UP001286313"/>
    </source>
</evidence>
<feature type="chain" id="PRO_5042041611" evidence="1">
    <location>
        <begin position="27"/>
        <end position="158"/>
    </location>
</feature>
<evidence type="ECO:0000256" key="1">
    <source>
        <dbReference type="SAM" id="SignalP"/>
    </source>
</evidence>
<gene>
    <name evidence="2" type="ORF">Pcinc_017711</name>
</gene>
<dbReference type="Proteomes" id="UP001286313">
    <property type="component" value="Unassembled WGS sequence"/>
</dbReference>
<organism evidence="2 3">
    <name type="scientific">Petrolisthes cinctipes</name>
    <name type="common">Flat porcelain crab</name>
    <dbReference type="NCBI Taxonomy" id="88211"/>
    <lineage>
        <taxon>Eukaryota</taxon>
        <taxon>Metazoa</taxon>
        <taxon>Ecdysozoa</taxon>
        <taxon>Arthropoda</taxon>
        <taxon>Crustacea</taxon>
        <taxon>Multicrustacea</taxon>
        <taxon>Malacostraca</taxon>
        <taxon>Eumalacostraca</taxon>
        <taxon>Eucarida</taxon>
        <taxon>Decapoda</taxon>
        <taxon>Pleocyemata</taxon>
        <taxon>Anomura</taxon>
        <taxon>Galatheoidea</taxon>
        <taxon>Porcellanidae</taxon>
        <taxon>Petrolisthes</taxon>
    </lineage>
</organism>
<sequence length="158" mass="17882">MFIILPEAYILLYILGSNFFSCSAHSVPPTSNKQTIEEISLAVNQLAILHLLNGEVTVTTSFTCSFLLSNALHSNYLLSSTNLRTSHQDLASHYSCAHLYAPTFFTPTMCLSTLRTYACLAIPRYILHPTKYIALQRYTSYVHDLCPRFRAYVCYDIP</sequence>
<keyword evidence="1" id="KW-0732">Signal</keyword>
<name>A0AAE1KNG8_PETCI</name>
<proteinExistence type="predicted"/>
<evidence type="ECO:0000313" key="2">
    <source>
        <dbReference type="EMBL" id="KAK3877582.1"/>
    </source>
</evidence>
<dbReference type="EMBL" id="JAWQEG010001655">
    <property type="protein sequence ID" value="KAK3877582.1"/>
    <property type="molecule type" value="Genomic_DNA"/>
</dbReference>
<dbReference type="AlphaFoldDB" id="A0AAE1KNG8"/>
<protein>
    <submittedName>
        <fullName evidence="2">Uncharacterized protein</fullName>
    </submittedName>
</protein>
<feature type="signal peptide" evidence="1">
    <location>
        <begin position="1"/>
        <end position="26"/>
    </location>
</feature>
<reference evidence="2" key="1">
    <citation type="submission" date="2023-10" db="EMBL/GenBank/DDBJ databases">
        <title>Genome assemblies of two species of porcelain crab, Petrolisthes cinctipes and Petrolisthes manimaculis (Anomura: Porcellanidae).</title>
        <authorList>
            <person name="Angst P."/>
        </authorList>
    </citation>
    <scope>NUCLEOTIDE SEQUENCE</scope>
    <source>
        <strain evidence="2">PB745_01</strain>
        <tissue evidence="2">Gill</tissue>
    </source>
</reference>
<comment type="caution">
    <text evidence="2">The sequence shown here is derived from an EMBL/GenBank/DDBJ whole genome shotgun (WGS) entry which is preliminary data.</text>
</comment>
<keyword evidence="3" id="KW-1185">Reference proteome</keyword>
<accession>A0AAE1KNG8</accession>